<dbReference type="GO" id="GO:0015658">
    <property type="term" value="F:branched-chain amino acid transmembrane transporter activity"/>
    <property type="evidence" value="ECO:0007669"/>
    <property type="project" value="InterPro"/>
</dbReference>
<dbReference type="NCBIfam" id="TIGR03408">
    <property type="entry name" value="urea_trans_UrtC"/>
    <property type="match status" value="1"/>
</dbReference>
<keyword evidence="5 6" id="KW-0472">Membrane</keyword>
<evidence type="ECO:0000256" key="4">
    <source>
        <dbReference type="ARBA" id="ARBA00022989"/>
    </source>
</evidence>
<dbReference type="InterPro" id="IPR017778">
    <property type="entry name" value="ABC_transptr_urea_perm_UrtC"/>
</dbReference>
<dbReference type="InterPro" id="IPR001851">
    <property type="entry name" value="ABC_transp_permease"/>
</dbReference>
<dbReference type="InterPro" id="IPR043428">
    <property type="entry name" value="LivM-like"/>
</dbReference>
<dbReference type="PANTHER" id="PTHR30482:SF4">
    <property type="entry name" value="SLR1201 PROTEIN"/>
    <property type="match status" value="1"/>
</dbReference>
<feature type="transmembrane region" description="Helical" evidence="6">
    <location>
        <begin position="217"/>
        <end position="238"/>
    </location>
</feature>
<evidence type="ECO:0000256" key="1">
    <source>
        <dbReference type="ARBA" id="ARBA00004651"/>
    </source>
</evidence>
<keyword evidence="4 6" id="KW-1133">Transmembrane helix</keyword>
<dbReference type="Pfam" id="PF02653">
    <property type="entry name" value="BPD_transp_2"/>
    <property type="match status" value="1"/>
</dbReference>
<dbReference type="CDD" id="cd06581">
    <property type="entry name" value="TM_PBP1_LivM_like"/>
    <property type="match status" value="1"/>
</dbReference>
<protein>
    <recommendedName>
        <fullName evidence="8">Urea ABC transporter permease subunit UrtC</fullName>
    </recommendedName>
</protein>
<feature type="transmembrane region" description="Helical" evidence="6">
    <location>
        <begin position="121"/>
        <end position="139"/>
    </location>
</feature>
<evidence type="ECO:0000313" key="7">
    <source>
        <dbReference type="EMBL" id="SVA67906.1"/>
    </source>
</evidence>
<keyword evidence="3 6" id="KW-0812">Transmembrane</keyword>
<dbReference type="GO" id="GO:0005886">
    <property type="term" value="C:plasma membrane"/>
    <property type="evidence" value="ECO:0007669"/>
    <property type="project" value="UniProtKB-SubCell"/>
</dbReference>
<sequence length="333" mass="36438">MLGRYLAFAIAAIGLDLIWGYCGVLSLCQALFFALGGYAMGMYLAHHGGPEGIIDKDGWKLPACLFVVYPYDVGEAPGDAMVPWFWKPFFSLPLTVLLGVALPGVVAAVIGYFGFRSRVRGVYFAILTQAITVAGWLVFCMNNMKLCGTNGLTRFNTIAGFELSSHSVKFGLYLITLICLIGVFCLCRFLVSTRLGRVLVAVRDDETNLRFFGYKPYMFKMFVFALAAALGGLGGMLYTPQMGIVTPEYMTAKWSILFVIWVAVGGRGTLSGAVLGAIGVNLVYNFLTTRWPEAWPFVQGLLFVSVVLLFPKGIAGLLNLIRFNRLAKRTAEA</sequence>
<feature type="transmembrane region" description="Helical" evidence="6">
    <location>
        <begin position="300"/>
        <end position="321"/>
    </location>
</feature>
<evidence type="ECO:0000256" key="6">
    <source>
        <dbReference type="SAM" id="Phobius"/>
    </source>
</evidence>
<dbReference type="PANTHER" id="PTHR30482">
    <property type="entry name" value="HIGH-AFFINITY BRANCHED-CHAIN AMINO ACID TRANSPORT SYSTEM PERMEASE"/>
    <property type="match status" value="1"/>
</dbReference>
<reference evidence="7" key="1">
    <citation type="submission" date="2018-05" db="EMBL/GenBank/DDBJ databases">
        <authorList>
            <person name="Lanie J.A."/>
            <person name="Ng W.-L."/>
            <person name="Kazmierczak K.M."/>
            <person name="Andrzejewski T.M."/>
            <person name="Davidsen T.M."/>
            <person name="Wayne K.J."/>
            <person name="Tettelin H."/>
            <person name="Glass J.I."/>
            <person name="Rusch D."/>
            <person name="Podicherti R."/>
            <person name="Tsui H.-C.T."/>
            <person name="Winkler M.E."/>
        </authorList>
    </citation>
    <scope>NUCLEOTIDE SEQUENCE</scope>
</reference>
<dbReference type="EMBL" id="UINC01016283">
    <property type="protein sequence ID" value="SVA67906.1"/>
    <property type="molecule type" value="Genomic_DNA"/>
</dbReference>
<evidence type="ECO:0000256" key="2">
    <source>
        <dbReference type="ARBA" id="ARBA00022475"/>
    </source>
</evidence>
<feature type="transmembrane region" description="Helical" evidence="6">
    <location>
        <begin position="170"/>
        <end position="191"/>
    </location>
</feature>
<dbReference type="AlphaFoldDB" id="A0A381XSX5"/>
<organism evidence="7">
    <name type="scientific">marine metagenome</name>
    <dbReference type="NCBI Taxonomy" id="408172"/>
    <lineage>
        <taxon>unclassified sequences</taxon>
        <taxon>metagenomes</taxon>
        <taxon>ecological metagenomes</taxon>
    </lineage>
</organism>
<evidence type="ECO:0008006" key="8">
    <source>
        <dbReference type="Google" id="ProtNLM"/>
    </source>
</evidence>
<name>A0A381XSX5_9ZZZZ</name>
<keyword evidence="2" id="KW-1003">Cell membrane</keyword>
<gene>
    <name evidence="7" type="ORF">METZ01_LOCUS120760</name>
</gene>
<feature type="transmembrane region" description="Helical" evidence="6">
    <location>
        <begin position="89"/>
        <end position="115"/>
    </location>
</feature>
<evidence type="ECO:0000256" key="3">
    <source>
        <dbReference type="ARBA" id="ARBA00022692"/>
    </source>
</evidence>
<accession>A0A381XSX5</accession>
<feature type="transmembrane region" description="Helical" evidence="6">
    <location>
        <begin position="6"/>
        <end position="35"/>
    </location>
</feature>
<comment type="subcellular location">
    <subcellularLocation>
        <location evidence="1">Cell membrane</location>
        <topology evidence="1">Multi-pass membrane protein</topology>
    </subcellularLocation>
</comment>
<proteinExistence type="predicted"/>
<evidence type="ECO:0000256" key="5">
    <source>
        <dbReference type="ARBA" id="ARBA00023136"/>
    </source>
</evidence>